<proteinExistence type="predicted"/>
<gene>
    <name evidence="2" type="ORF">KFK09_000319</name>
</gene>
<feature type="transmembrane region" description="Helical" evidence="1">
    <location>
        <begin position="12"/>
        <end position="40"/>
    </location>
</feature>
<evidence type="ECO:0000313" key="3">
    <source>
        <dbReference type="Proteomes" id="UP000829196"/>
    </source>
</evidence>
<comment type="caution">
    <text evidence="2">The sequence shown here is derived from an EMBL/GenBank/DDBJ whole genome shotgun (WGS) entry which is preliminary data.</text>
</comment>
<keyword evidence="1" id="KW-1133">Transmembrane helix</keyword>
<protein>
    <submittedName>
        <fullName evidence="2">Uncharacterized protein</fullName>
    </submittedName>
</protein>
<evidence type="ECO:0000256" key="1">
    <source>
        <dbReference type="SAM" id="Phobius"/>
    </source>
</evidence>
<organism evidence="2 3">
    <name type="scientific">Dendrobium nobile</name>
    <name type="common">Orchid</name>
    <dbReference type="NCBI Taxonomy" id="94219"/>
    <lineage>
        <taxon>Eukaryota</taxon>
        <taxon>Viridiplantae</taxon>
        <taxon>Streptophyta</taxon>
        <taxon>Embryophyta</taxon>
        <taxon>Tracheophyta</taxon>
        <taxon>Spermatophyta</taxon>
        <taxon>Magnoliopsida</taxon>
        <taxon>Liliopsida</taxon>
        <taxon>Asparagales</taxon>
        <taxon>Orchidaceae</taxon>
        <taxon>Epidendroideae</taxon>
        <taxon>Malaxideae</taxon>
        <taxon>Dendrobiinae</taxon>
        <taxon>Dendrobium</taxon>
    </lineage>
</organism>
<dbReference type="AlphaFoldDB" id="A0A8T3C8J3"/>
<keyword evidence="3" id="KW-1185">Reference proteome</keyword>
<accession>A0A8T3C8J3</accession>
<reference evidence="2" key="1">
    <citation type="journal article" date="2022" name="Front. Genet.">
        <title>Chromosome-Scale Assembly of the Dendrobium nobile Genome Provides Insights Into the Molecular Mechanism of the Biosynthesis of the Medicinal Active Ingredient of Dendrobium.</title>
        <authorList>
            <person name="Xu Q."/>
            <person name="Niu S.-C."/>
            <person name="Li K.-L."/>
            <person name="Zheng P.-J."/>
            <person name="Zhang X.-J."/>
            <person name="Jia Y."/>
            <person name="Liu Y."/>
            <person name="Niu Y.-X."/>
            <person name="Yu L.-H."/>
            <person name="Chen D.-F."/>
            <person name="Zhang G.-Q."/>
        </authorList>
    </citation>
    <scope>NUCLEOTIDE SEQUENCE</scope>
    <source>
        <tissue evidence="2">Leaf</tissue>
    </source>
</reference>
<keyword evidence="1" id="KW-0472">Membrane</keyword>
<name>A0A8T3C8J3_DENNO</name>
<evidence type="ECO:0000313" key="2">
    <source>
        <dbReference type="EMBL" id="KAI0530771.1"/>
    </source>
</evidence>
<dbReference type="Proteomes" id="UP000829196">
    <property type="component" value="Unassembled WGS sequence"/>
</dbReference>
<keyword evidence="1" id="KW-0812">Transmembrane</keyword>
<dbReference type="EMBL" id="JAGYWB010000001">
    <property type="protein sequence ID" value="KAI0530771.1"/>
    <property type="molecule type" value="Genomic_DNA"/>
</dbReference>
<sequence length="131" mass="14983">MQVMKDKCRQRGLTWALLSFVHHLYSMCCCVVLQPSFIVMCSLLNLPEFLVLHLEAVRLRFIYSIVLILMSQVAAALDFSNGEEFLHALMHLITTKACAHHICSTTTITVSCLGPTMWGRLHEFFFPIMLH</sequence>